<dbReference type="RefSeq" id="WP_022383134.1">
    <property type="nucleotide sequence ID" value="NZ_AP019697.1"/>
</dbReference>
<sequence length="40" mass="4577">MGKMIAREIDNLTWRVAGCLLFIGISAPAFHKFYRNGIEH</sequence>
<feature type="transmembrane region" description="Helical" evidence="1">
    <location>
        <begin position="12"/>
        <end position="30"/>
    </location>
</feature>
<dbReference type="KEGG" id="dho:Dia5BBH33_04600"/>
<dbReference type="Proteomes" id="UP000320585">
    <property type="component" value="Chromosome"/>
</dbReference>
<evidence type="ECO:0000313" key="2">
    <source>
        <dbReference type="EMBL" id="BBK24525.1"/>
    </source>
</evidence>
<evidence type="ECO:0000256" key="1">
    <source>
        <dbReference type="SAM" id="Phobius"/>
    </source>
</evidence>
<accession>A0A8D4UTP4</accession>
<keyword evidence="3" id="KW-1185">Reference proteome</keyword>
<evidence type="ECO:0000313" key="3">
    <source>
        <dbReference type="Proteomes" id="UP000320585"/>
    </source>
</evidence>
<keyword evidence="1" id="KW-0812">Transmembrane</keyword>
<keyword evidence="1" id="KW-0472">Membrane</keyword>
<proteinExistence type="predicted"/>
<dbReference type="AlphaFoldDB" id="A0A8D4UTP4"/>
<dbReference type="EMBL" id="AP019697">
    <property type="protein sequence ID" value="BBK24525.1"/>
    <property type="molecule type" value="Genomic_DNA"/>
</dbReference>
<keyword evidence="1" id="KW-1133">Transmembrane helix</keyword>
<reference evidence="3" key="1">
    <citation type="submission" date="2019-05" db="EMBL/GenBank/DDBJ databases">
        <title>Complete genome sequencing of Dialister sp. strain 5BBH33.</title>
        <authorList>
            <person name="Sakamoto M."/>
            <person name="Murakami T."/>
            <person name="Mori H."/>
        </authorList>
    </citation>
    <scope>NUCLEOTIDE SEQUENCE [LARGE SCALE GENOMIC DNA]</scope>
    <source>
        <strain evidence="3">5BBH33</strain>
    </source>
</reference>
<protein>
    <submittedName>
        <fullName evidence="2">Uncharacterized protein</fullName>
    </submittedName>
</protein>
<organism evidence="2 3">
    <name type="scientific">Dialister hominis</name>
    <dbReference type="NCBI Taxonomy" id="2582419"/>
    <lineage>
        <taxon>Bacteria</taxon>
        <taxon>Bacillati</taxon>
        <taxon>Bacillota</taxon>
        <taxon>Negativicutes</taxon>
        <taxon>Veillonellales</taxon>
        <taxon>Veillonellaceae</taxon>
        <taxon>Dialister</taxon>
    </lineage>
</organism>
<dbReference type="GeneID" id="92717440"/>
<name>A0A8D4UTP4_9FIRM</name>
<gene>
    <name evidence="2" type="ORF">Dia5BBH33_04600</name>
</gene>